<reference evidence="2" key="1">
    <citation type="submission" date="2023-07" db="EMBL/GenBank/DDBJ databases">
        <authorList>
            <consortium name="CYATHOMIX"/>
        </authorList>
    </citation>
    <scope>NUCLEOTIDE SEQUENCE</scope>
    <source>
        <strain evidence="2">N/A</strain>
    </source>
</reference>
<organism evidence="2 3">
    <name type="scientific">Cylicocyclus nassatus</name>
    <name type="common">Nematode worm</name>
    <dbReference type="NCBI Taxonomy" id="53992"/>
    <lineage>
        <taxon>Eukaryota</taxon>
        <taxon>Metazoa</taxon>
        <taxon>Ecdysozoa</taxon>
        <taxon>Nematoda</taxon>
        <taxon>Chromadorea</taxon>
        <taxon>Rhabditida</taxon>
        <taxon>Rhabditina</taxon>
        <taxon>Rhabditomorpha</taxon>
        <taxon>Strongyloidea</taxon>
        <taxon>Strongylidae</taxon>
        <taxon>Cylicocyclus</taxon>
    </lineage>
</organism>
<evidence type="ECO:0000313" key="3">
    <source>
        <dbReference type="Proteomes" id="UP001176961"/>
    </source>
</evidence>
<feature type="region of interest" description="Disordered" evidence="1">
    <location>
        <begin position="69"/>
        <end position="91"/>
    </location>
</feature>
<accession>A0AA36HCQ2</accession>
<dbReference type="EMBL" id="CATQJL010000316">
    <property type="protein sequence ID" value="CAJ0608173.1"/>
    <property type="molecule type" value="Genomic_DNA"/>
</dbReference>
<evidence type="ECO:0000313" key="2">
    <source>
        <dbReference type="EMBL" id="CAJ0608173.1"/>
    </source>
</evidence>
<evidence type="ECO:0000256" key="1">
    <source>
        <dbReference type="SAM" id="MobiDB-lite"/>
    </source>
</evidence>
<feature type="compositionally biased region" description="Polar residues" evidence="1">
    <location>
        <begin position="69"/>
        <end position="82"/>
    </location>
</feature>
<comment type="caution">
    <text evidence="2">The sequence shown here is derived from an EMBL/GenBank/DDBJ whole genome shotgun (WGS) entry which is preliminary data.</text>
</comment>
<sequence>MNFGNPTNRCFTLLIEPKFAPFYYRSEQPHAFFESGGCAKARLRILFEVVELQDLIHSNAYFSQDRPQTSISIAPSHPSSLIQGKKFDRRS</sequence>
<dbReference type="AlphaFoldDB" id="A0AA36HCQ2"/>
<keyword evidence="3" id="KW-1185">Reference proteome</keyword>
<dbReference type="Proteomes" id="UP001176961">
    <property type="component" value="Unassembled WGS sequence"/>
</dbReference>
<protein>
    <submittedName>
        <fullName evidence="2">Uncharacterized protein</fullName>
    </submittedName>
</protein>
<proteinExistence type="predicted"/>
<gene>
    <name evidence="2" type="ORF">CYNAS_LOCUS20156</name>
</gene>
<name>A0AA36HCQ2_CYLNA</name>